<name>A0A0C9MDL1_9FUNG</name>
<evidence type="ECO:0000256" key="2">
    <source>
        <dbReference type="SAM" id="Phobius"/>
    </source>
</evidence>
<dbReference type="InterPro" id="IPR038770">
    <property type="entry name" value="Na+/solute_symporter_sf"/>
</dbReference>
<dbReference type="GO" id="GO:0005886">
    <property type="term" value="C:plasma membrane"/>
    <property type="evidence" value="ECO:0007669"/>
    <property type="project" value="TreeGrafter"/>
</dbReference>
<evidence type="ECO:0000313" key="3">
    <source>
        <dbReference type="EMBL" id="GAN08721.1"/>
    </source>
</evidence>
<feature type="transmembrane region" description="Helical" evidence="2">
    <location>
        <begin position="195"/>
        <end position="216"/>
    </location>
</feature>
<proteinExistence type="predicted"/>
<accession>A0A0C9MDL1</accession>
<keyword evidence="2" id="KW-1133">Transmembrane helix</keyword>
<feature type="transmembrane region" description="Helical" evidence="2">
    <location>
        <begin position="352"/>
        <end position="374"/>
    </location>
</feature>
<feature type="compositionally biased region" description="Polar residues" evidence="1">
    <location>
        <begin position="1"/>
        <end position="13"/>
    </location>
</feature>
<dbReference type="Pfam" id="PF13593">
    <property type="entry name" value="SBF_like"/>
    <property type="match status" value="1"/>
</dbReference>
<feature type="region of interest" description="Disordered" evidence="1">
    <location>
        <begin position="1"/>
        <end position="33"/>
    </location>
</feature>
<dbReference type="AlphaFoldDB" id="A0A0C9MDL1"/>
<dbReference type="PANTHER" id="PTHR18640:SF5">
    <property type="entry name" value="SODIUM_BILE ACID COTRANSPORTER 7"/>
    <property type="match status" value="1"/>
</dbReference>
<keyword evidence="2" id="KW-0472">Membrane</keyword>
<evidence type="ECO:0008006" key="5">
    <source>
        <dbReference type="Google" id="ProtNLM"/>
    </source>
</evidence>
<keyword evidence="2" id="KW-0812">Transmembrane</keyword>
<feature type="transmembrane region" description="Helical" evidence="2">
    <location>
        <begin position="165"/>
        <end position="183"/>
    </location>
</feature>
<feature type="transmembrane region" description="Helical" evidence="2">
    <location>
        <begin position="103"/>
        <end position="124"/>
    </location>
</feature>
<feature type="transmembrane region" description="Helical" evidence="2">
    <location>
        <begin position="236"/>
        <end position="259"/>
    </location>
</feature>
<feature type="transmembrane region" description="Helical" evidence="2">
    <location>
        <begin position="380"/>
        <end position="400"/>
    </location>
</feature>
<organism evidence="3">
    <name type="scientific">Mucor ambiguus</name>
    <dbReference type="NCBI Taxonomy" id="91626"/>
    <lineage>
        <taxon>Eukaryota</taxon>
        <taxon>Fungi</taxon>
        <taxon>Fungi incertae sedis</taxon>
        <taxon>Mucoromycota</taxon>
        <taxon>Mucoromycotina</taxon>
        <taxon>Mucoromycetes</taxon>
        <taxon>Mucorales</taxon>
        <taxon>Mucorineae</taxon>
        <taxon>Mucoraceae</taxon>
        <taxon>Mucor</taxon>
    </lineage>
</organism>
<dbReference type="Proteomes" id="UP000053815">
    <property type="component" value="Unassembled WGS sequence"/>
</dbReference>
<feature type="compositionally biased region" description="Low complexity" evidence="1">
    <location>
        <begin position="20"/>
        <end position="29"/>
    </location>
</feature>
<evidence type="ECO:0000256" key="1">
    <source>
        <dbReference type="SAM" id="MobiDB-lite"/>
    </source>
</evidence>
<feature type="transmembrane region" description="Helical" evidence="2">
    <location>
        <begin position="271"/>
        <end position="293"/>
    </location>
</feature>
<evidence type="ECO:0000313" key="4">
    <source>
        <dbReference type="Proteomes" id="UP000053815"/>
    </source>
</evidence>
<dbReference type="InterPro" id="IPR016833">
    <property type="entry name" value="Put_Na-Bile_cotransptr"/>
</dbReference>
<feature type="transmembrane region" description="Helical" evidence="2">
    <location>
        <begin position="131"/>
        <end position="153"/>
    </location>
</feature>
<gene>
    <name evidence="3" type="ORF">MAM1_0219d08236</name>
</gene>
<dbReference type="OrthoDB" id="188035at2759"/>
<feature type="transmembrane region" description="Helical" evidence="2">
    <location>
        <begin position="63"/>
        <end position="83"/>
    </location>
</feature>
<reference evidence="3" key="1">
    <citation type="submission" date="2014-09" db="EMBL/GenBank/DDBJ databases">
        <title>Draft genome sequence of an oleaginous Mucoromycotina fungus Mucor ambiguus NBRC6742.</title>
        <authorList>
            <person name="Takeda I."/>
            <person name="Yamane N."/>
            <person name="Morita T."/>
            <person name="Tamano K."/>
            <person name="Machida M."/>
            <person name="Baker S."/>
            <person name="Koike H."/>
        </authorList>
    </citation>
    <scope>NUCLEOTIDE SEQUENCE</scope>
    <source>
        <strain evidence="3">NBRC 6742</strain>
    </source>
</reference>
<feature type="transmembrane region" description="Helical" evidence="2">
    <location>
        <begin position="305"/>
        <end position="331"/>
    </location>
</feature>
<keyword evidence="4" id="KW-1185">Reference proteome</keyword>
<sequence>MSATETIQITSIKTAEEESSSPSSSSVSSKIDFSRTQATNEQQQQQQGQATRLQTIKKSAYTLFVRYWFLLGLGIVIGLAWAFPQVGKANGDIQAQYTVKWGAVIVIFLLSGLGLEVSTMLRTILRWRLHLIVQVINFILLPFVMYGIVRFFISVHADLDMTVYKGWMIALSTSTTVSSNAIMTRNANGNDGAALFNAALGNVLGIFVSPALMTAFQNDPIVFEPGTDRGNPDYLSVLKTLGSTVLAPLVVGQIIRYLFSTRVKYLAAKCKFSIINSLALLCLVWSVFCDGVASDAFTKMTGVDIVAIIFVDIFMYLFGCAACLFVARLPWPTRYVKEPKWVAKWRFSRRDAVAIMYCGATKTVSMGIPLINVLYSDSSYGVVGVLSLPLLMYHICQLFIGNFQVPMLKKWIENDPAEDDIIDNTQVLPTRESAESIQLSTMRRRAN</sequence>
<dbReference type="EMBL" id="DF836508">
    <property type="protein sequence ID" value="GAN08721.1"/>
    <property type="molecule type" value="Genomic_DNA"/>
</dbReference>
<dbReference type="PANTHER" id="PTHR18640">
    <property type="entry name" value="SOLUTE CARRIER FAMILY 10 MEMBER 7"/>
    <property type="match status" value="1"/>
</dbReference>
<dbReference type="Gene3D" id="1.20.1530.20">
    <property type="match status" value="1"/>
</dbReference>
<protein>
    <recommendedName>
        <fullName evidence="5">Sodium bile acid symporter family protein</fullName>
    </recommendedName>
</protein>